<name>A0A397SAY8_9GLOM</name>
<proteinExistence type="predicted"/>
<comment type="caution">
    <text evidence="2">The sequence shown here is derived from an EMBL/GenBank/DDBJ whole genome shotgun (WGS) entry which is preliminary data.</text>
</comment>
<dbReference type="SUPFAM" id="SSF52980">
    <property type="entry name" value="Restriction endonuclease-like"/>
    <property type="match status" value="1"/>
</dbReference>
<dbReference type="AlphaFoldDB" id="A0A397SAY8"/>
<dbReference type="Proteomes" id="UP000265703">
    <property type="component" value="Unassembled WGS sequence"/>
</dbReference>
<dbReference type="EMBL" id="QKYT01000837">
    <property type="protein sequence ID" value="RIA81167.1"/>
    <property type="molecule type" value="Genomic_DNA"/>
</dbReference>
<dbReference type="CDD" id="cd06260">
    <property type="entry name" value="DUF820-like"/>
    <property type="match status" value="1"/>
</dbReference>
<accession>A0A397SAY8</accession>
<gene>
    <name evidence="2" type="ORF">C1645_744720</name>
</gene>
<dbReference type="STRING" id="658196.A0A397SAY8"/>
<dbReference type="Gene3D" id="3.90.1570.10">
    <property type="entry name" value="tt1808, chain A"/>
    <property type="match status" value="1"/>
</dbReference>
<evidence type="ECO:0000313" key="3">
    <source>
        <dbReference type="Proteomes" id="UP000265703"/>
    </source>
</evidence>
<dbReference type="Pfam" id="PF05685">
    <property type="entry name" value="Uma2"/>
    <property type="match status" value="1"/>
</dbReference>
<reference evidence="2 3" key="1">
    <citation type="submission" date="2018-06" db="EMBL/GenBank/DDBJ databases">
        <title>Comparative genomics reveals the genomic features of Rhizophagus irregularis, R. cerebriforme, R. diaphanum and Gigaspora rosea, and their symbiotic lifestyle signature.</title>
        <authorList>
            <person name="Morin E."/>
            <person name="San Clemente H."/>
            <person name="Chen E.C.H."/>
            <person name="De La Providencia I."/>
            <person name="Hainaut M."/>
            <person name="Kuo A."/>
            <person name="Kohler A."/>
            <person name="Murat C."/>
            <person name="Tang N."/>
            <person name="Roy S."/>
            <person name="Loubradou J."/>
            <person name="Henrissat B."/>
            <person name="Grigoriev I.V."/>
            <person name="Corradi N."/>
            <person name="Roux C."/>
            <person name="Martin F.M."/>
        </authorList>
    </citation>
    <scope>NUCLEOTIDE SEQUENCE [LARGE SCALE GENOMIC DNA]</scope>
    <source>
        <strain evidence="2 3">DAOM 227022</strain>
    </source>
</reference>
<organism evidence="2 3">
    <name type="scientific">Glomus cerebriforme</name>
    <dbReference type="NCBI Taxonomy" id="658196"/>
    <lineage>
        <taxon>Eukaryota</taxon>
        <taxon>Fungi</taxon>
        <taxon>Fungi incertae sedis</taxon>
        <taxon>Mucoromycota</taxon>
        <taxon>Glomeromycotina</taxon>
        <taxon>Glomeromycetes</taxon>
        <taxon>Glomerales</taxon>
        <taxon>Glomeraceae</taxon>
        <taxon>Glomus</taxon>
    </lineage>
</organism>
<dbReference type="OrthoDB" id="2305086at2759"/>
<keyword evidence="3" id="KW-1185">Reference proteome</keyword>
<protein>
    <recommendedName>
        <fullName evidence="1">Putative restriction endonuclease domain-containing protein</fullName>
    </recommendedName>
</protein>
<feature type="domain" description="Putative restriction endonuclease" evidence="1">
    <location>
        <begin position="2"/>
        <end position="107"/>
    </location>
</feature>
<evidence type="ECO:0000313" key="2">
    <source>
        <dbReference type="EMBL" id="RIA81167.1"/>
    </source>
</evidence>
<sequence>MPVSSLAGQREAVLITRVTNWCLNNCRIVGQFGSSQSCYNLPLPKPTVRGPDASVVLTARWNTLSTNEQAEAFPRVAPNFVAEIRSDNDSWEYCHNKMLVYMVDEGIN</sequence>
<dbReference type="InterPro" id="IPR012296">
    <property type="entry name" value="Nuclease_put_TT1808"/>
</dbReference>
<evidence type="ECO:0000259" key="1">
    <source>
        <dbReference type="Pfam" id="PF05685"/>
    </source>
</evidence>
<dbReference type="InterPro" id="IPR011335">
    <property type="entry name" value="Restrct_endonuc-II-like"/>
</dbReference>
<dbReference type="GO" id="GO:0006302">
    <property type="term" value="P:double-strand break repair"/>
    <property type="evidence" value="ECO:0007669"/>
    <property type="project" value="UniProtKB-ARBA"/>
</dbReference>
<dbReference type="InterPro" id="IPR008538">
    <property type="entry name" value="Uma2"/>
</dbReference>